<dbReference type="InterPro" id="IPR000719">
    <property type="entry name" value="Prot_kinase_dom"/>
</dbReference>
<reference evidence="2" key="2">
    <citation type="submission" date="2023-01" db="EMBL/GenBank/DDBJ databases">
        <authorList>
            <person name="Petersen C."/>
        </authorList>
    </citation>
    <scope>NUCLEOTIDE SEQUENCE</scope>
    <source>
        <strain evidence="2">IBT 15450</strain>
    </source>
</reference>
<dbReference type="GO" id="GO:0005524">
    <property type="term" value="F:ATP binding"/>
    <property type="evidence" value="ECO:0007669"/>
    <property type="project" value="InterPro"/>
</dbReference>
<proteinExistence type="predicted"/>
<evidence type="ECO:0000313" key="2">
    <source>
        <dbReference type="EMBL" id="KAJ6037932.1"/>
    </source>
</evidence>
<reference evidence="2" key="1">
    <citation type="journal article" date="2023" name="IMA Fungus">
        <title>Comparative genomic study of the Penicillium genus elucidates a diverse pangenome and 15 lateral gene transfer events.</title>
        <authorList>
            <person name="Petersen C."/>
            <person name="Sorensen T."/>
            <person name="Nielsen M.R."/>
            <person name="Sondergaard T.E."/>
            <person name="Sorensen J.L."/>
            <person name="Fitzpatrick D.A."/>
            <person name="Frisvad J.C."/>
            <person name="Nielsen K.L."/>
        </authorList>
    </citation>
    <scope>NUCLEOTIDE SEQUENCE</scope>
    <source>
        <strain evidence="2">IBT 15450</strain>
    </source>
</reference>
<dbReference type="PROSITE" id="PS50011">
    <property type="entry name" value="PROTEIN_KINASE_DOM"/>
    <property type="match status" value="1"/>
</dbReference>
<accession>A0AAD6I8G5</accession>
<name>A0AAD6I8G5_PENCN</name>
<dbReference type="Gene3D" id="1.10.510.10">
    <property type="entry name" value="Transferase(Phosphotransferase) domain 1"/>
    <property type="match status" value="1"/>
</dbReference>
<comment type="caution">
    <text evidence="2">The sequence shown here is derived from an EMBL/GenBank/DDBJ whole genome shotgun (WGS) entry which is preliminary data.</text>
</comment>
<dbReference type="Proteomes" id="UP001219568">
    <property type="component" value="Unassembled WGS sequence"/>
</dbReference>
<dbReference type="Pfam" id="PF00069">
    <property type="entry name" value="Pkinase"/>
    <property type="match status" value="1"/>
</dbReference>
<sequence length="295" mass="33657">MDGQDPNLRPLHLGQQYPATFGPVQRYNIEIQEKSIWEVYDTNGSFESVEFNNASSRANPLDKSVYAIRAYNRDNAEDKKRIATIQHTLDYLRHARTTQDENILFVIEAFDNDTTFYTVSESPILTLFQITDWAQTEKKAMDGQKLNIFTHMDVCCTMIQISRGLIFLALKKLYYDDLNDTNIFLDYSGVIKIGGFDNMRPLPGTQKMKECKDIRNATNAEEATKQAKASCIESLQGLPNVFVNIIVNFEIPTIEKELRDVGRKVNASDWRFPVDDSSALGLSLISLISDLRKVY</sequence>
<organism evidence="2 3">
    <name type="scientific">Penicillium canescens</name>
    <dbReference type="NCBI Taxonomy" id="5083"/>
    <lineage>
        <taxon>Eukaryota</taxon>
        <taxon>Fungi</taxon>
        <taxon>Dikarya</taxon>
        <taxon>Ascomycota</taxon>
        <taxon>Pezizomycotina</taxon>
        <taxon>Eurotiomycetes</taxon>
        <taxon>Eurotiomycetidae</taxon>
        <taxon>Eurotiales</taxon>
        <taxon>Aspergillaceae</taxon>
        <taxon>Penicillium</taxon>
    </lineage>
</organism>
<dbReference type="SUPFAM" id="SSF56112">
    <property type="entry name" value="Protein kinase-like (PK-like)"/>
    <property type="match status" value="1"/>
</dbReference>
<dbReference type="InterPro" id="IPR011009">
    <property type="entry name" value="Kinase-like_dom_sf"/>
</dbReference>
<feature type="domain" description="Protein kinase" evidence="1">
    <location>
        <begin position="37"/>
        <end position="295"/>
    </location>
</feature>
<keyword evidence="3" id="KW-1185">Reference proteome</keyword>
<dbReference type="AlphaFoldDB" id="A0AAD6I8G5"/>
<protein>
    <recommendedName>
        <fullName evidence="1">Protein kinase domain-containing protein</fullName>
    </recommendedName>
</protein>
<gene>
    <name evidence="2" type="ORF">N7460_007703</name>
</gene>
<dbReference type="Gene3D" id="3.30.200.20">
    <property type="entry name" value="Phosphorylase Kinase, domain 1"/>
    <property type="match status" value="1"/>
</dbReference>
<dbReference type="EMBL" id="JAQJZL010000009">
    <property type="protein sequence ID" value="KAJ6037932.1"/>
    <property type="molecule type" value="Genomic_DNA"/>
</dbReference>
<evidence type="ECO:0000259" key="1">
    <source>
        <dbReference type="PROSITE" id="PS50011"/>
    </source>
</evidence>
<dbReference type="GO" id="GO:0004672">
    <property type="term" value="F:protein kinase activity"/>
    <property type="evidence" value="ECO:0007669"/>
    <property type="project" value="InterPro"/>
</dbReference>
<evidence type="ECO:0000313" key="3">
    <source>
        <dbReference type="Proteomes" id="UP001219568"/>
    </source>
</evidence>